<dbReference type="InterPro" id="IPR010985">
    <property type="entry name" value="Ribbon_hlx_hlx"/>
</dbReference>
<sequence length="106" mass="12028">MTVKAERTLQQVKMSDDLHKTIKMMAVQKNTFMNDIYDEAVTALLNARKFTDLQYLASPKNGKAKSLWLADDVHQKAKALAERDQVPMNRVVYTAIVHYCKSEGPA</sequence>
<dbReference type="Gene3D" id="1.10.1220.10">
    <property type="entry name" value="Met repressor-like"/>
    <property type="match status" value="1"/>
</dbReference>
<evidence type="ECO:0000313" key="1">
    <source>
        <dbReference type="EMBL" id="XBQ21547.1"/>
    </source>
</evidence>
<proteinExistence type="predicted"/>
<reference evidence="1" key="1">
    <citation type="submission" date="2024-05" db="EMBL/GenBank/DDBJ databases">
        <title>Draft Genome Sequences of Flagellimonas sp. MMG031 and Marinobacter sp. MMG032 Isolated from the dinoflagellate Symbiodinium pilosum.</title>
        <authorList>
            <person name="Shikuma N.J."/>
            <person name="Farrell M.V."/>
        </authorList>
    </citation>
    <scope>NUCLEOTIDE SEQUENCE</scope>
    <source>
        <strain evidence="1">MMG032</strain>
        <plasmid evidence="1">unnaned</plasmid>
    </source>
</reference>
<dbReference type="KEGG" id="mamm:ABNF92_19750"/>
<dbReference type="InterPro" id="IPR013321">
    <property type="entry name" value="Arc_rbn_hlx_hlx"/>
</dbReference>
<geneLocation type="plasmid" evidence="1">
    <name>unnaned</name>
</geneLocation>
<dbReference type="EMBL" id="CP157803">
    <property type="protein sequence ID" value="XBQ21547.1"/>
    <property type="molecule type" value="Genomic_DNA"/>
</dbReference>
<gene>
    <name evidence="1" type="ORF">ABNF92_19750</name>
</gene>
<name>A0AAU7MVQ7_9GAMM</name>
<protein>
    <submittedName>
        <fullName evidence="1">Uncharacterized protein</fullName>
    </submittedName>
</protein>
<dbReference type="SUPFAM" id="SSF47598">
    <property type="entry name" value="Ribbon-helix-helix"/>
    <property type="match status" value="1"/>
</dbReference>
<accession>A0AAU7MVQ7</accession>
<organism evidence="1">
    <name type="scientific">Marinobacter sp. MMG032</name>
    <dbReference type="NCBI Taxonomy" id="3158548"/>
    <lineage>
        <taxon>Bacteria</taxon>
        <taxon>Pseudomonadati</taxon>
        <taxon>Pseudomonadota</taxon>
        <taxon>Gammaproteobacteria</taxon>
        <taxon>Pseudomonadales</taxon>
        <taxon>Marinobacteraceae</taxon>
        <taxon>Marinobacter</taxon>
    </lineage>
</organism>
<dbReference type="AlphaFoldDB" id="A0AAU7MVQ7"/>
<dbReference type="RefSeq" id="WP_108019771.1">
    <property type="nucleotide sequence ID" value="NZ_CP157803.1"/>
</dbReference>
<dbReference type="GO" id="GO:0006355">
    <property type="term" value="P:regulation of DNA-templated transcription"/>
    <property type="evidence" value="ECO:0007669"/>
    <property type="project" value="InterPro"/>
</dbReference>
<keyword evidence="1" id="KW-0614">Plasmid</keyword>